<dbReference type="InterPro" id="IPR016024">
    <property type="entry name" value="ARM-type_fold"/>
</dbReference>
<dbReference type="Pfam" id="PF00454">
    <property type="entry name" value="PI3_PI4_kinase"/>
    <property type="match status" value="1"/>
</dbReference>
<evidence type="ECO:0008006" key="7">
    <source>
        <dbReference type="Google" id="ProtNLM"/>
    </source>
</evidence>
<feature type="region of interest" description="Disordered" evidence="2">
    <location>
        <begin position="1849"/>
        <end position="1897"/>
    </location>
</feature>
<dbReference type="InterPro" id="IPR046805">
    <property type="entry name" value="Tra1_ring"/>
</dbReference>
<feature type="domain" description="FAT" evidence="4">
    <location>
        <begin position="3205"/>
        <end position="3820"/>
    </location>
</feature>
<feature type="compositionally biased region" description="Basic and acidic residues" evidence="2">
    <location>
        <begin position="468"/>
        <end position="483"/>
    </location>
</feature>
<dbReference type="GO" id="GO:0006281">
    <property type="term" value="P:DNA repair"/>
    <property type="evidence" value="ECO:0007669"/>
    <property type="project" value="TreeGrafter"/>
</dbReference>
<feature type="region of interest" description="Disordered" evidence="2">
    <location>
        <begin position="461"/>
        <end position="484"/>
    </location>
</feature>
<feature type="region of interest" description="Disordered" evidence="2">
    <location>
        <begin position="2425"/>
        <end position="2465"/>
    </location>
</feature>
<dbReference type="GO" id="GO:0000124">
    <property type="term" value="C:SAGA complex"/>
    <property type="evidence" value="ECO:0007669"/>
    <property type="project" value="TreeGrafter"/>
</dbReference>
<dbReference type="PANTHER" id="PTHR11139">
    <property type="entry name" value="ATAXIA TELANGIECTASIA MUTATED ATM -RELATED"/>
    <property type="match status" value="1"/>
</dbReference>
<dbReference type="InterPro" id="IPR000403">
    <property type="entry name" value="PI3/4_kinase_cat_dom"/>
</dbReference>
<evidence type="ECO:0000259" key="4">
    <source>
        <dbReference type="PROSITE" id="PS51189"/>
    </source>
</evidence>
<feature type="region of interest" description="Disordered" evidence="2">
    <location>
        <begin position="675"/>
        <end position="700"/>
    </location>
</feature>
<evidence type="ECO:0000313" key="5">
    <source>
        <dbReference type="EMBL" id="GMI48786.1"/>
    </source>
</evidence>
<accession>A0A9W7GQ07</accession>
<dbReference type="Pfam" id="PF20175">
    <property type="entry name" value="Tra1_central"/>
    <property type="match status" value="1"/>
</dbReference>
<dbReference type="GO" id="GO:0035267">
    <property type="term" value="C:NuA4 histone acetyltransferase complex"/>
    <property type="evidence" value="ECO:0007669"/>
    <property type="project" value="TreeGrafter"/>
</dbReference>
<feature type="compositionally biased region" description="Polar residues" evidence="2">
    <location>
        <begin position="1922"/>
        <end position="1934"/>
    </location>
</feature>
<dbReference type="Pfam" id="PF20206">
    <property type="entry name" value="Tra1_ring"/>
    <property type="match status" value="1"/>
</dbReference>
<feature type="region of interest" description="Disordered" evidence="2">
    <location>
        <begin position="2553"/>
        <end position="2576"/>
    </location>
</feature>
<dbReference type="InterPro" id="IPR011009">
    <property type="entry name" value="Kinase-like_dom_sf"/>
</dbReference>
<organism evidence="5 6">
    <name type="scientific">Triparma columacea</name>
    <dbReference type="NCBI Taxonomy" id="722753"/>
    <lineage>
        <taxon>Eukaryota</taxon>
        <taxon>Sar</taxon>
        <taxon>Stramenopiles</taxon>
        <taxon>Ochrophyta</taxon>
        <taxon>Bolidophyceae</taxon>
        <taxon>Parmales</taxon>
        <taxon>Triparmaceae</taxon>
        <taxon>Triparma</taxon>
    </lineage>
</organism>
<dbReference type="Pfam" id="PF02259">
    <property type="entry name" value="FAT"/>
    <property type="match status" value="1"/>
</dbReference>
<dbReference type="GO" id="GO:0006355">
    <property type="term" value="P:regulation of DNA-templated transcription"/>
    <property type="evidence" value="ECO:0007669"/>
    <property type="project" value="TreeGrafter"/>
</dbReference>
<dbReference type="EMBL" id="BRYA01000434">
    <property type="protein sequence ID" value="GMI48786.1"/>
    <property type="molecule type" value="Genomic_DNA"/>
</dbReference>
<dbReference type="PANTHER" id="PTHR11139:SF1">
    <property type="entry name" value="TRANSFORMATION_TRANSCRIPTION DOMAIN-ASSOCIATED PROTEIN"/>
    <property type="match status" value="1"/>
</dbReference>
<feature type="compositionally biased region" description="Polar residues" evidence="2">
    <location>
        <begin position="680"/>
        <end position="700"/>
    </location>
</feature>
<dbReference type="PROSITE" id="PS51189">
    <property type="entry name" value="FAT"/>
    <property type="match status" value="1"/>
</dbReference>
<evidence type="ECO:0000259" key="3">
    <source>
        <dbReference type="PROSITE" id="PS50290"/>
    </source>
</evidence>
<feature type="region of interest" description="Disordered" evidence="2">
    <location>
        <begin position="1916"/>
        <end position="1960"/>
    </location>
</feature>
<feature type="region of interest" description="Disordered" evidence="2">
    <location>
        <begin position="2917"/>
        <end position="2941"/>
    </location>
</feature>
<feature type="compositionally biased region" description="Acidic residues" evidence="2">
    <location>
        <begin position="1853"/>
        <end position="1865"/>
    </location>
</feature>
<feature type="compositionally biased region" description="Basic and acidic residues" evidence="2">
    <location>
        <begin position="1945"/>
        <end position="1956"/>
    </location>
</feature>
<name>A0A9W7GQ07_9STRA</name>
<dbReference type="InterPro" id="IPR003151">
    <property type="entry name" value="PIK-rel_kinase_FAT"/>
</dbReference>
<feature type="region of interest" description="Disordered" evidence="2">
    <location>
        <begin position="1087"/>
        <end position="1124"/>
    </location>
</feature>
<feature type="compositionally biased region" description="Basic and acidic residues" evidence="2">
    <location>
        <begin position="2437"/>
        <end position="2448"/>
    </location>
</feature>
<feature type="domain" description="PI3K/PI4K catalytic" evidence="3">
    <location>
        <begin position="4110"/>
        <end position="4426"/>
    </location>
</feature>
<dbReference type="OrthoDB" id="5570127at2759"/>
<dbReference type="PROSITE" id="PS50290">
    <property type="entry name" value="PI3_4_KINASE_3"/>
    <property type="match status" value="1"/>
</dbReference>
<feature type="compositionally biased region" description="Acidic residues" evidence="2">
    <location>
        <begin position="2922"/>
        <end position="2935"/>
    </location>
</feature>
<comment type="caution">
    <text evidence="5">The sequence shown here is derived from an EMBL/GenBank/DDBJ whole genome shotgun (WGS) entry which is preliminary data.</text>
</comment>
<feature type="compositionally biased region" description="Acidic residues" evidence="2">
    <location>
        <begin position="1089"/>
        <end position="1103"/>
    </location>
</feature>
<evidence type="ECO:0000313" key="6">
    <source>
        <dbReference type="Proteomes" id="UP001165065"/>
    </source>
</evidence>
<dbReference type="InterPro" id="IPR014009">
    <property type="entry name" value="PIK_FAT"/>
</dbReference>
<evidence type="ECO:0000256" key="1">
    <source>
        <dbReference type="ARBA" id="ARBA00007234"/>
    </source>
</evidence>
<comment type="similarity">
    <text evidence="1">Belongs to the PI3/PI4-kinase family. TRA1 subfamily.</text>
</comment>
<reference evidence="6" key="1">
    <citation type="journal article" date="2023" name="Commun. Biol.">
        <title>Genome analysis of Parmales, the sister group of diatoms, reveals the evolutionary specialization of diatoms from phago-mixotrophs to photoautotrophs.</title>
        <authorList>
            <person name="Ban H."/>
            <person name="Sato S."/>
            <person name="Yoshikawa S."/>
            <person name="Yamada K."/>
            <person name="Nakamura Y."/>
            <person name="Ichinomiya M."/>
            <person name="Sato N."/>
            <person name="Blanc-Mathieu R."/>
            <person name="Endo H."/>
            <person name="Kuwata A."/>
            <person name="Ogata H."/>
        </authorList>
    </citation>
    <scope>NUCLEOTIDE SEQUENCE [LARGE SCALE GENOMIC DNA]</scope>
</reference>
<dbReference type="SUPFAM" id="SSF48371">
    <property type="entry name" value="ARM repeat"/>
    <property type="match status" value="3"/>
</dbReference>
<dbReference type="Proteomes" id="UP001165065">
    <property type="component" value="Unassembled WGS sequence"/>
</dbReference>
<feature type="compositionally biased region" description="Acidic residues" evidence="2">
    <location>
        <begin position="3688"/>
        <end position="3701"/>
    </location>
</feature>
<keyword evidence="6" id="KW-1185">Reference proteome</keyword>
<dbReference type="GO" id="GO:0005634">
    <property type="term" value="C:nucleus"/>
    <property type="evidence" value="ECO:0007669"/>
    <property type="project" value="TreeGrafter"/>
</dbReference>
<evidence type="ECO:0000256" key="2">
    <source>
        <dbReference type="SAM" id="MobiDB-lite"/>
    </source>
</evidence>
<dbReference type="InterPro" id="IPR046807">
    <property type="entry name" value="Tra1_central"/>
</dbReference>
<proteinExistence type="inferred from homology"/>
<dbReference type="SUPFAM" id="SSF56112">
    <property type="entry name" value="Protein kinase-like (PK-like)"/>
    <property type="match status" value="1"/>
</dbReference>
<gene>
    <name evidence="5" type="ORF">TrCOL_g10808</name>
</gene>
<feature type="region of interest" description="Disordered" evidence="2">
    <location>
        <begin position="3674"/>
        <end position="3708"/>
    </location>
</feature>
<dbReference type="InterPro" id="IPR050517">
    <property type="entry name" value="DDR_Repair_Kinase"/>
</dbReference>
<sequence length="4469" mass="495060">MQYSDLASRLSDENVSTNLSAANEIRERIEIVHTTEFKNFLSHTFTQFKTILLERTPPTSDSQSDAGKLRLTTLQILNRLPNNDILRPFAVDLMDLAMEVLEKDNEESALIALRIIFDLHKNYRPHLSDNVQPFLNFVVATYANLSTSIIKYFGNVSTDDNPTVVKTDPDIPTPSGDALSSTESFKVLTECPLIVMLLFQLYPKYIQENIPNLIPKMMTALSLRPTESCQVKYPMRYKELIACQVKSLSFLTYLLRGFSGLMKPHQDKISQSVIALMKTCPSEAVTTRKELLIATRHILATDFRNGFFKHADLLFNEAMLVGTGRLARDTLRPLGFSTLADLVHHVRSSLSLEQLHRVIHIFSRIIHDETLPTTIQATSVRLLLNLVDHIFHNQDPVESKGKVLLVMILDTLVQKFGTLRHYVVLVSANEEEKMSKQLKKEENHSEELYRSLYPNGDVISESNLIEGTDGRENKAGGDKKGDKSLSGAITDSMHDIKSLVKTMLLGLKTVIWCVNNYRIPKDAPSSIPSTPKESNPSSLPGAESYKYKFTDYERDLVSKYLVWGLECLRIYRVPPPSSPPPSTLSVTPSTPHELKAISEYREVLDSFAASFTVLDHYNLLTTVGLHIGGLFDSLLEDPQIMAFPQNLLVHPQVSQTFAEVVLNFLMARIDELASDDDDSNPSGPLTHSKTHPNRSNVQLHSLNSHNSTYSTYANNAPMTLLRLFKVVFSSIGLFPNNEAVLRPHLQTLVVSCLRSATQTSSPGNFYYLLRALFRSISGGKFEHSYKELLPLLPTILNGLHRVHAATEDSNMRDTIVELCLTIPARLSSLLPHLPLLMRLMVHALRSYGDLVNLGLRTLEFWVDNLTPDFLYPVMCQQRDVLTELMTSLCNHLRPAPYPFGMLALRLLGKLGGRNRRFLDEPMNLPIKNPEAWEHPAVTLKCEWEESSDIVEENDKSSKRLKSQVDGGAFSLPLDEAIFASVDVLRRVAKAQKLNTPPYPPVEVPDGPAVTAPSPNVFPPLPKDIHSANEMRLEECDLTGYCVEFMETVKLHQSRAALQLLKTTLSMLVDTTVDLSKPLKFTTSRSAADVIEEADQTDEEDSDGSDNSFPGDDLPSKRVPFPARTKEHIAKDRVLQKVAEGLLYGSIVKDQEIASECKVLFKGLGNHILLLLSSQSHFVARLDGKGSIIKDNRSALSSSPSTSSKHSSQPVPLMGSFRLLAPLHEGADPFVINHALVSMLCDGSGDAREAALEMIKYLVTRAKEMAPADAEVAVNHLLFEHLLSTLLQACLDKPWNLKSGAYDGIFLLCKSLSLAFAAPFETQIMTAAIFILKDSPREVSSAAVEGSLGFLVHMLTFFHGDMEAEDDVWVDTLALPGAAAVAKAGDKENNEAEADAMEVEGAVDFKPPPPETLQMLTNELTSSKHIVRFGARLAIQHISNSLGTSIAELLKTHELALKKVLFGKSFSSLPLVEQVGITETLTFLISKAPGMLELDANIASTLKAMMNAGNDFDGSEGSGSSSSSNSHASAIFLRGASSLSSSVTGGPTITIQSELPHGIQLRVSAILFCRALIQKNKVGFFMNDSIKGLSDVRTTAMELIFKSMVSSYPQAVLASHVTLRELVEINEKPLGEVEEDFASKIGDTQGLDSDSKLDIFAEETLKKYLKPIIVKLADHKNLSLHLSSGLSKLLVLLGSRFNPQLAEKLLDHLQHWKDSKKLIDSNVFRPGEEPLIAASLVNLFQYFPNVESMLEPLVNITLDLESDLVSFHRFNEAFSPYKVPLTVYLSKHADIAAKFFLDHTRFGKSKYNTFFISMLKLPEAKPIRDFLSSEEGSELLLGISLGTALAIAKHDEGRDEDEEGVSEEEDGKVIDPLKTRHGVPSAQSWGPKLTRSSASKEQLDLEVKDAMKKVEIAEEKHKGMKTALQSAISNASKTNPGAPDSNVKSAQDEERKTKETLEGAQKTARLANDALEASNSFALASSTYSLICEKKTPPASTVMTLDSLEWMYQGLRIHKILMENDSTYVSEPHHDAVFDAMRTLWRSKGRQVRLANEESMLQNFKLESKLLAQCLVGFASNRPEDVELLFDLLDVFQHQTVVDFTFVKRFFQHTVSTVLRSNHKKSVLHIFFKGLVDKDTSEDEKVHAMQMLVLPMLEITLEAEKNLYGFGGQQLPDGSGETKEDKTEEGKAAAAVEKISNTGTRSRSDVVDSTIINIFMKDALDTSPATRGKGGRGERLNIELLKLSTLLIEFLGRELVEHRKELIKFAWNHLKSEDNTSKQWAYVNVCRFISVYETPSKIILQVYVALLRTFQPEAKKLVRVALDILVPALPLRLSATDFLKAIKWTKKIMYEEGHALPQLIHMWHIISNHPRIFYSYRSQFVPHIVQSLNKLGLAPNCALDNRQLAISLADLIIRWGLERQEKAKGKVKDNDEMDVEGENNKKKGKKVSEEIDGGGGKKRKSADGKAVKVETSKMDDEFKLNHAMIELVTNFLLRLALLMADSKEDAGKRLAKRAVILFDRALNVFGSMATVRSVYFDKLFAHCNEQKVEEMKLRKQSARMRGQSQQTGSGGKQGGKDKVYVVPTVNIEVGLDLLNSILHQAPRNTFILDNASHVKYILYPAFQAASKPNGTEIRKKLHKFTVKFCSLYDVSNPGEKLVNSGFYQYLKEQCETIIGDAIVDKSGTVSSNGGMRGMSNIPNFKDSGDKDNFEIGRGGGRCAAYFVLRIIEEVGRFNRAFVENFSFAIVRLTQRLTRDHIQAATISTRSMAALMSQMDGSGLQKVLATPTLAIFEEATADDLKEVVPPGSAIRSLMTGVRLLTRTDIFERFGELRKPSFQVLSVLLDKSDSIQLLMTVVGIVGRWLLDDRAPLTQKERSSLVWKITSFDRLPEVPAQPLIGMSLKFLVEYYDKNCDKVARRKKADEEDAGEGMTDDESGDMGKDNKADRLNLWPKSSLGKPQTQGLLSADLSIRETFFNLFAAQKFVSSTETTGFLAKHAKDIGADAIAAAGVPSRTPLDVLTQLLYTDWEGCGSRYWLVACVDLLLATSSHSGGVGEGVHCWLSNVGVGGGSQGDRSLSCGEGYEEFRKVLNVERDTKGAGRGRCLAAIRMLAHANVELAQSLWVSLFKTAWSKLSSDRSRKALVPPLETLLSRPYHRQFLYISRKPGCCDSTGGVSYPRPAQRLNIVTGLLRGLLQLDPMPALNANLVGSLGSNYNAWYDVLPLMEGRMEESEDEDEKREWGKATKILLDQLGETDLSFALMQDIFKTDATKKAISQEMYGELNAAVKGYDNLISGAIAGEEVEGGIDEMGLWEERWVELNKQLGQWSVLKEYAENANRAELLMDCSWKLRDWDSVRKMCGNPSVVAALEGGAPKNKLHEIYLSIADGKLADVEKLCAQCVQLALHNWQLLPPLSTGGEAHVELLRLFHRLVELRESGQIMVEVSNHNRNKTHPNLKNILSTWRDRLPNKWDPLNVFDDLFTWRGHMFAAITSNFNWIEPRTLATLHDRPWTAIRLSKIARKQNVKEVSLNSLSKLYSVSTMDVHDAYEKLREQIIACKDSEDSRKGGLNIVNNTNLDYFSPKQKAELFRLKAEFLSLLGGNRKANQAYCQATQICPNYGKTWLSWGEHCLLLAANVKPESSGGVTGSEEGVEGVEGGVEGALGGTKEEDVVAMEVDNNEGEELAKEKEGGEEEDTGENDEGGEEKQGEKFDNGLINDMMKLKAQAMGCFMESVRCGNEKARLMLARCLWMVRDDGDEPGHLCKTLEDKGVWLPEWVWIPYIPNLLTSLGRTEGKAAKKLLEGVMKRYPQALYYPLRSFYLQRRDVGGGGKGSSGEAAEDLMNGLRKSHPALWSKLEGILDELMYRFRPSLEEELLGAIDALLKRCNSLRNGDSGGKGENALPQSMITTLANVHSKFFEESGGGKGKVKAKNKKSMLGGGEGDGVGGGIGSTTFNERYSDLFKKQFISPAPKNLDVVVKRLKIWKKRLMNYVSSTPSEINLQHVSAPLSQLSCEAPDLWAGSCDHRGGSKGGNISAGGGSGETVVVEASTVGGKGQAAAAAAAAASAVAAAAAAEGGLGGGAAAMEIPGQYNPLKSDGKPSPELHSKLLKFGSKVTIVEREGSLRRRIEMRGTDGETHYFLLHFTILHIMTSDERLGQIHNFVNKLLKRGSAGARRRHVEMQTQPVVSLSQRMRLVRDDPRNMSLEEAWEGEGSLEELEGLFGAWAEEAGGGNEGRLSAYRRICEEKVGDNLLLKHMIAKLDGPEALWSFRKTFSLQLGAESCINYAFSCQNRTPGNFIINAGNGRIGNIFQPNYSSSGRLEDKGGEEEEEEGGVPFRLTRNVAKLVGKLMIRGSFVPTIGSISESIVGQKETMEAMLGLVLTDDLMSWHVSKSGSKNDEETRKLEKHLKERTDSNIRSVMDRFKQMSFREGETENEADVAVDSGIHKLVAKAMSEEELCKVKSAGFCPWF</sequence>
<protein>
    <recommendedName>
        <fullName evidence="7">Non-specific serine/threonine protein kinase</fullName>
    </recommendedName>
</protein>